<dbReference type="EMBL" id="CP036275">
    <property type="protein sequence ID" value="QDU36852.1"/>
    <property type="molecule type" value="Genomic_DNA"/>
</dbReference>
<accession>A0A517Z2X8</accession>
<dbReference type="KEGG" id="mri:Mal4_11520"/>
<dbReference type="Proteomes" id="UP000320496">
    <property type="component" value="Chromosome"/>
</dbReference>
<dbReference type="EC" id="3.1.4.46" evidence="3"/>
<evidence type="ECO:0000313" key="4">
    <source>
        <dbReference type="Proteomes" id="UP000320496"/>
    </source>
</evidence>
<feature type="signal peptide" evidence="1">
    <location>
        <begin position="1"/>
        <end position="23"/>
    </location>
</feature>
<dbReference type="Pfam" id="PF03009">
    <property type="entry name" value="GDPD"/>
    <property type="match status" value="1"/>
</dbReference>
<dbReference type="GO" id="GO:0008889">
    <property type="term" value="F:glycerophosphodiester phosphodiesterase activity"/>
    <property type="evidence" value="ECO:0007669"/>
    <property type="project" value="UniProtKB-EC"/>
</dbReference>
<evidence type="ECO:0000256" key="1">
    <source>
        <dbReference type="SAM" id="SignalP"/>
    </source>
</evidence>
<dbReference type="InterPro" id="IPR017946">
    <property type="entry name" value="PLC-like_Pdiesterase_TIM-brl"/>
</dbReference>
<proteinExistence type="predicted"/>
<dbReference type="PANTHER" id="PTHR46211:SF1">
    <property type="entry name" value="GLYCEROPHOSPHODIESTER PHOSPHODIESTERASE, CYTOPLASMIC"/>
    <property type="match status" value="1"/>
</dbReference>
<name>A0A517Z2X8_9PLAN</name>
<evidence type="ECO:0000313" key="3">
    <source>
        <dbReference type="EMBL" id="QDU36852.1"/>
    </source>
</evidence>
<dbReference type="InterPro" id="IPR030395">
    <property type="entry name" value="GP_PDE_dom"/>
</dbReference>
<keyword evidence="1" id="KW-0732">Signal</keyword>
<keyword evidence="4" id="KW-1185">Reference proteome</keyword>
<reference evidence="3 4" key="1">
    <citation type="submission" date="2019-02" db="EMBL/GenBank/DDBJ databases">
        <title>Deep-cultivation of Planctomycetes and their phenomic and genomic characterization uncovers novel biology.</title>
        <authorList>
            <person name="Wiegand S."/>
            <person name="Jogler M."/>
            <person name="Boedeker C."/>
            <person name="Pinto D."/>
            <person name="Vollmers J."/>
            <person name="Rivas-Marin E."/>
            <person name="Kohn T."/>
            <person name="Peeters S.H."/>
            <person name="Heuer A."/>
            <person name="Rast P."/>
            <person name="Oberbeckmann S."/>
            <person name="Bunk B."/>
            <person name="Jeske O."/>
            <person name="Meyerdierks A."/>
            <person name="Storesund J.E."/>
            <person name="Kallscheuer N."/>
            <person name="Luecker S."/>
            <person name="Lage O.M."/>
            <person name="Pohl T."/>
            <person name="Merkel B.J."/>
            <person name="Hornburger P."/>
            <person name="Mueller R.-W."/>
            <person name="Bruemmer F."/>
            <person name="Labrenz M."/>
            <person name="Spormann A.M."/>
            <person name="Op den Camp H."/>
            <person name="Overmann J."/>
            <person name="Amann R."/>
            <person name="Jetten M.S.M."/>
            <person name="Mascher T."/>
            <person name="Medema M.H."/>
            <person name="Devos D.P."/>
            <person name="Kaster A.-K."/>
            <person name="Ovreas L."/>
            <person name="Rohde M."/>
            <person name="Galperin M.Y."/>
            <person name="Jogler C."/>
        </authorList>
    </citation>
    <scope>NUCLEOTIDE SEQUENCE [LARGE SCALE GENOMIC DNA]</scope>
    <source>
        <strain evidence="3 4">Mal4</strain>
    </source>
</reference>
<protein>
    <submittedName>
        <fullName evidence="3">Glycerophosphoryl diester phosphodiesterase</fullName>
        <ecNumber evidence="3">3.1.4.46</ecNumber>
    </submittedName>
</protein>
<dbReference type="GO" id="GO:0006629">
    <property type="term" value="P:lipid metabolic process"/>
    <property type="evidence" value="ECO:0007669"/>
    <property type="project" value="InterPro"/>
</dbReference>
<feature type="chain" id="PRO_5022185065" evidence="1">
    <location>
        <begin position="24"/>
        <end position="280"/>
    </location>
</feature>
<dbReference type="PANTHER" id="PTHR46211">
    <property type="entry name" value="GLYCEROPHOSPHORYL DIESTER PHOSPHODIESTERASE"/>
    <property type="match status" value="1"/>
</dbReference>
<keyword evidence="3" id="KW-0378">Hydrolase</keyword>
<dbReference type="PROSITE" id="PS51704">
    <property type="entry name" value="GP_PDE"/>
    <property type="match status" value="1"/>
</dbReference>
<dbReference type="AlphaFoldDB" id="A0A517Z2X8"/>
<evidence type="ECO:0000259" key="2">
    <source>
        <dbReference type="PROSITE" id="PS51704"/>
    </source>
</evidence>
<dbReference type="RefSeq" id="WP_197444123.1">
    <property type="nucleotide sequence ID" value="NZ_CP036275.1"/>
</dbReference>
<dbReference type="SUPFAM" id="SSF51695">
    <property type="entry name" value="PLC-like phosphodiesterases"/>
    <property type="match status" value="1"/>
</dbReference>
<organism evidence="3 4">
    <name type="scientific">Maioricimonas rarisocia</name>
    <dbReference type="NCBI Taxonomy" id="2528026"/>
    <lineage>
        <taxon>Bacteria</taxon>
        <taxon>Pseudomonadati</taxon>
        <taxon>Planctomycetota</taxon>
        <taxon>Planctomycetia</taxon>
        <taxon>Planctomycetales</taxon>
        <taxon>Planctomycetaceae</taxon>
        <taxon>Maioricimonas</taxon>
    </lineage>
</organism>
<feature type="domain" description="GP-PDE" evidence="2">
    <location>
        <begin position="35"/>
        <end position="275"/>
    </location>
</feature>
<gene>
    <name evidence="3" type="primary">ugpQ_1</name>
    <name evidence="3" type="ORF">Mal4_11520</name>
</gene>
<dbReference type="Gene3D" id="3.20.20.190">
    <property type="entry name" value="Phosphatidylinositol (PI) phosphodiesterase"/>
    <property type="match status" value="1"/>
</dbReference>
<sequence precursor="true">MMKFRFATALLSMCLLATQTSVGSDDGGVGEFLSNGVTAHRGNSGEFPENTMPAFRSGIEVGADWIELDIFRTRDGRLVVVHDATTGRVGNLDRVVAESTYDELLGVDVATDFRKRTGKSVADCPPQRIPLLEDVLKMVIRQRRTRVSIQPKVDCVADAVALVRRLKAEPWVGFNDGNLAYMAEVKRLEPEIPVFWDRGPETDLAADVRVARQHDFEALVLRHDGITAAKVQQIRQAGFEVGAWTVNDRNEMSRLLDLGVQRIYTDHPRLLLELHAERRR</sequence>